<organism evidence="1">
    <name type="scientific">Arundo donax</name>
    <name type="common">Giant reed</name>
    <name type="synonym">Donax arundinaceus</name>
    <dbReference type="NCBI Taxonomy" id="35708"/>
    <lineage>
        <taxon>Eukaryota</taxon>
        <taxon>Viridiplantae</taxon>
        <taxon>Streptophyta</taxon>
        <taxon>Embryophyta</taxon>
        <taxon>Tracheophyta</taxon>
        <taxon>Spermatophyta</taxon>
        <taxon>Magnoliopsida</taxon>
        <taxon>Liliopsida</taxon>
        <taxon>Poales</taxon>
        <taxon>Poaceae</taxon>
        <taxon>PACMAD clade</taxon>
        <taxon>Arundinoideae</taxon>
        <taxon>Arundineae</taxon>
        <taxon>Arundo</taxon>
    </lineage>
</organism>
<name>A0A0A9HGK1_ARUDO</name>
<accession>A0A0A9HGK1</accession>
<proteinExistence type="predicted"/>
<reference evidence="1" key="1">
    <citation type="submission" date="2014-09" db="EMBL/GenBank/DDBJ databases">
        <authorList>
            <person name="Magalhaes I.L.F."/>
            <person name="Oliveira U."/>
            <person name="Santos F.R."/>
            <person name="Vidigal T.H.D.A."/>
            <person name="Brescovit A.D."/>
            <person name="Santos A.J."/>
        </authorList>
    </citation>
    <scope>NUCLEOTIDE SEQUENCE</scope>
    <source>
        <tissue evidence="1">Shoot tissue taken approximately 20 cm above the soil surface</tissue>
    </source>
</reference>
<dbReference type="EMBL" id="GBRH01163915">
    <property type="protein sequence ID" value="JAE33981.1"/>
    <property type="molecule type" value="Transcribed_RNA"/>
</dbReference>
<reference evidence="1" key="2">
    <citation type="journal article" date="2015" name="Data Brief">
        <title>Shoot transcriptome of the giant reed, Arundo donax.</title>
        <authorList>
            <person name="Barrero R.A."/>
            <person name="Guerrero F.D."/>
            <person name="Moolhuijzen P."/>
            <person name="Goolsby J.A."/>
            <person name="Tidwell J."/>
            <person name="Bellgard S.E."/>
            <person name="Bellgard M.I."/>
        </authorList>
    </citation>
    <scope>NUCLEOTIDE SEQUENCE</scope>
    <source>
        <tissue evidence="1">Shoot tissue taken approximately 20 cm above the soil surface</tissue>
    </source>
</reference>
<evidence type="ECO:0000313" key="1">
    <source>
        <dbReference type="EMBL" id="JAE33981.1"/>
    </source>
</evidence>
<dbReference type="AlphaFoldDB" id="A0A0A9HGK1"/>
<sequence length="24" mass="2847">MDSFSIAQNILQNIFFRMSMILQV</sequence>
<protein>
    <submittedName>
        <fullName evidence="1">Uncharacterized protein</fullName>
    </submittedName>
</protein>